<sequence length="39" mass="4435">MSAEYDGRSIIANANELMRRKPGRVWSARALYGAELPKR</sequence>
<accession>A0A8B6M425</accession>
<keyword evidence="2" id="KW-1185">Reference proteome</keyword>
<name>A0A8B6M425_METTU</name>
<proteinExistence type="predicted"/>
<dbReference type="Proteomes" id="UP000485880">
    <property type="component" value="Unassembled WGS sequence"/>
</dbReference>
<reference evidence="1 2" key="1">
    <citation type="submission" date="2019-05" db="EMBL/GenBank/DDBJ databases">
        <authorList>
            <person name="Farhan Ul Haque M."/>
        </authorList>
    </citation>
    <scope>NUCLEOTIDE SEQUENCE [LARGE SCALE GENOMIC DNA]</scope>
    <source>
        <strain evidence="1">2</strain>
    </source>
</reference>
<dbReference type="EMBL" id="CABFMQ020000035">
    <property type="protein sequence ID" value="VTZ49050.1"/>
    <property type="molecule type" value="Genomic_DNA"/>
</dbReference>
<protein>
    <submittedName>
        <fullName evidence="1">Uncharacterized protein</fullName>
    </submittedName>
</protein>
<evidence type="ECO:0000313" key="2">
    <source>
        <dbReference type="Proteomes" id="UP000485880"/>
    </source>
</evidence>
<gene>
    <name evidence="1" type="ORF">MPC4_130071</name>
</gene>
<organism evidence="1 2">
    <name type="scientific">Methylocella tundrae</name>
    <dbReference type="NCBI Taxonomy" id="227605"/>
    <lineage>
        <taxon>Bacteria</taxon>
        <taxon>Pseudomonadati</taxon>
        <taxon>Pseudomonadota</taxon>
        <taxon>Alphaproteobacteria</taxon>
        <taxon>Hyphomicrobiales</taxon>
        <taxon>Beijerinckiaceae</taxon>
        <taxon>Methylocella</taxon>
    </lineage>
</organism>
<dbReference type="AlphaFoldDB" id="A0A8B6M425"/>
<evidence type="ECO:0000313" key="1">
    <source>
        <dbReference type="EMBL" id="VTZ49050.1"/>
    </source>
</evidence>
<comment type="caution">
    <text evidence="1">The sequence shown here is derived from an EMBL/GenBank/DDBJ whole genome shotgun (WGS) entry which is preliminary data.</text>
</comment>